<accession>A0A367X9S6</accession>
<proteinExistence type="predicted"/>
<reference evidence="5 6" key="1">
    <citation type="submission" date="2014-07" db="EMBL/GenBank/DDBJ databases">
        <title>Draft genome sequence of Thalassospira profundimaris S25-3-2.</title>
        <authorList>
            <person name="Lai Q."/>
            <person name="Shao Z."/>
        </authorList>
    </citation>
    <scope>NUCLEOTIDE SEQUENCE [LARGE SCALE GENOMIC DNA]</scope>
    <source>
        <strain evidence="5 6">S25-3-2</strain>
    </source>
</reference>
<dbReference type="GO" id="GO:0003841">
    <property type="term" value="F:1-acylglycerol-3-phosphate O-acyltransferase activity"/>
    <property type="evidence" value="ECO:0007669"/>
    <property type="project" value="TreeGrafter"/>
</dbReference>
<evidence type="ECO:0000259" key="4">
    <source>
        <dbReference type="SMART" id="SM00563"/>
    </source>
</evidence>
<dbReference type="EMBL" id="JPWH01000008">
    <property type="protein sequence ID" value="RCK50347.1"/>
    <property type="molecule type" value="Genomic_DNA"/>
</dbReference>
<comment type="caution">
    <text evidence="5">The sequence shown here is derived from an EMBL/GenBank/DDBJ whole genome shotgun (WGS) entry which is preliminary data.</text>
</comment>
<dbReference type="PANTHER" id="PTHR10434">
    <property type="entry name" value="1-ACYL-SN-GLYCEROL-3-PHOSPHATE ACYLTRANSFERASE"/>
    <property type="match status" value="1"/>
</dbReference>
<sequence length="210" mass="23381">MTAFLIVGAAKIITAVRGIWVNGEIENRQCVYFANHNSHGDFILLWSVLPAPIRDKTRPVAGADYWLGSRLKRFIGTAVFNAVLIERKASLRQTNPIEKMATALDQGSNLIIFPEGTRNTTDNVLLPLKSGLFHLASSRPDIDLVPVWIENLNRVLPKGTYLPIPMICTVTFGNPIHLNPKETRQDFLKRAETALLDLHSRDGETADCPI</sequence>
<comment type="pathway">
    <text evidence="1">Lipid metabolism.</text>
</comment>
<dbReference type="AlphaFoldDB" id="A0A367X9S6"/>
<evidence type="ECO:0000313" key="6">
    <source>
        <dbReference type="Proteomes" id="UP000252517"/>
    </source>
</evidence>
<protein>
    <submittedName>
        <fullName evidence="5">Acyl-phosphate glycerol 3-phosphate acyltransferase</fullName>
    </submittedName>
</protein>
<dbReference type="CDD" id="cd07989">
    <property type="entry name" value="LPLAT_AGPAT-like"/>
    <property type="match status" value="1"/>
</dbReference>
<keyword evidence="3 5" id="KW-0012">Acyltransferase</keyword>
<organism evidence="5 6">
    <name type="scientific">Thalassospira profundimaris</name>
    <dbReference type="NCBI Taxonomy" id="502049"/>
    <lineage>
        <taxon>Bacteria</taxon>
        <taxon>Pseudomonadati</taxon>
        <taxon>Pseudomonadota</taxon>
        <taxon>Alphaproteobacteria</taxon>
        <taxon>Rhodospirillales</taxon>
        <taxon>Thalassospiraceae</taxon>
        <taxon>Thalassospira</taxon>
    </lineage>
</organism>
<gene>
    <name evidence="5" type="ORF">TH25_12190</name>
</gene>
<keyword evidence="2 5" id="KW-0808">Transferase</keyword>
<feature type="domain" description="Phospholipid/glycerol acyltransferase" evidence="4">
    <location>
        <begin position="30"/>
        <end position="152"/>
    </location>
</feature>
<dbReference type="PANTHER" id="PTHR10434:SF11">
    <property type="entry name" value="1-ACYL-SN-GLYCEROL-3-PHOSPHATE ACYLTRANSFERASE"/>
    <property type="match status" value="1"/>
</dbReference>
<dbReference type="SUPFAM" id="SSF69593">
    <property type="entry name" value="Glycerol-3-phosphate (1)-acyltransferase"/>
    <property type="match status" value="1"/>
</dbReference>
<dbReference type="GO" id="GO:0006654">
    <property type="term" value="P:phosphatidic acid biosynthetic process"/>
    <property type="evidence" value="ECO:0007669"/>
    <property type="project" value="TreeGrafter"/>
</dbReference>
<evidence type="ECO:0000256" key="1">
    <source>
        <dbReference type="ARBA" id="ARBA00005189"/>
    </source>
</evidence>
<evidence type="ECO:0000256" key="3">
    <source>
        <dbReference type="ARBA" id="ARBA00023315"/>
    </source>
</evidence>
<dbReference type="Pfam" id="PF01553">
    <property type="entry name" value="Acyltransferase"/>
    <property type="match status" value="1"/>
</dbReference>
<dbReference type="SMART" id="SM00563">
    <property type="entry name" value="PlsC"/>
    <property type="match status" value="1"/>
</dbReference>
<evidence type="ECO:0000313" key="5">
    <source>
        <dbReference type="EMBL" id="RCK50347.1"/>
    </source>
</evidence>
<dbReference type="Proteomes" id="UP000252517">
    <property type="component" value="Unassembled WGS sequence"/>
</dbReference>
<evidence type="ECO:0000256" key="2">
    <source>
        <dbReference type="ARBA" id="ARBA00022679"/>
    </source>
</evidence>
<dbReference type="InterPro" id="IPR002123">
    <property type="entry name" value="Plipid/glycerol_acylTrfase"/>
</dbReference>
<name>A0A367X9S6_9PROT</name>